<dbReference type="Pfam" id="PF04015">
    <property type="entry name" value="DUF362"/>
    <property type="match status" value="1"/>
</dbReference>
<dbReference type="InterPro" id="IPR050572">
    <property type="entry name" value="Fe-S_Ferredoxin"/>
</dbReference>
<dbReference type="Gene3D" id="3.40.50.11440">
    <property type="match status" value="1"/>
</dbReference>
<dbReference type="STRING" id="1969733.B5V00_08980"/>
<dbReference type="EMBL" id="NAAD01000010">
    <property type="protein sequence ID" value="ORJ59798.1"/>
    <property type="molecule type" value="Genomic_DNA"/>
</dbReference>
<keyword evidence="2" id="KW-0479">Metal-binding</keyword>
<dbReference type="Proteomes" id="UP000193136">
    <property type="component" value="Unassembled WGS sequence"/>
</dbReference>
<keyword evidence="1" id="KW-0004">4Fe-4S</keyword>
<organism evidence="6 7">
    <name type="scientific">Geothermobacter hydrogeniphilus</name>
    <dbReference type="NCBI Taxonomy" id="1969733"/>
    <lineage>
        <taxon>Bacteria</taxon>
        <taxon>Pseudomonadati</taxon>
        <taxon>Thermodesulfobacteriota</taxon>
        <taxon>Desulfuromonadia</taxon>
        <taxon>Desulfuromonadales</taxon>
        <taxon>Geothermobacteraceae</taxon>
        <taxon>Geothermobacter</taxon>
    </lineage>
</organism>
<feature type="domain" description="4Fe-4S ferredoxin-type" evidence="5">
    <location>
        <begin position="215"/>
        <end position="244"/>
    </location>
</feature>
<dbReference type="PROSITE" id="PS51379">
    <property type="entry name" value="4FE4S_FER_2"/>
    <property type="match status" value="2"/>
</dbReference>
<keyword evidence="3" id="KW-0408">Iron</keyword>
<dbReference type="InterPro" id="IPR007160">
    <property type="entry name" value="DUF362"/>
</dbReference>
<evidence type="ECO:0000313" key="7">
    <source>
        <dbReference type="Proteomes" id="UP000193136"/>
    </source>
</evidence>
<dbReference type="SUPFAM" id="SSF54862">
    <property type="entry name" value="4Fe-4S ferredoxins"/>
    <property type="match status" value="1"/>
</dbReference>
<dbReference type="RefSeq" id="WP_085010448.1">
    <property type="nucleotide sequence ID" value="NZ_NAAD01000010.1"/>
</dbReference>
<evidence type="ECO:0000256" key="3">
    <source>
        <dbReference type="ARBA" id="ARBA00023004"/>
    </source>
</evidence>
<feature type="domain" description="4Fe-4S ferredoxin-type" evidence="5">
    <location>
        <begin position="186"/>
        <end position="214"/>
    </location>
</feature>
<dbReference type="PANTHER" id="PTHR43687">
    <property type="entry name" value="ADENYLYLSULFATE REDUCTASE, BETA SUBUNIT"/>
    <property type="match status" value="1"/>
</dbReference>
<dbReference type="OrthoDB" id="9781559at2"/>
<dbReference type="GO" id="GO:0046872">
    <property type="term" value="F:metal ion binding"/>
    <property type="evidence" value="ECO:0007669"/>
    <property type="project" value="UniProtKB-KW"/>
</dbReference>
<evidence type="ECO:0000313" key="6">
    <source>
        <dbReference type="EMBL" id="ORJ59798.1"/>
    </source>
</evidence>
<dbReference type="InterPro" id="IPR017896">
    <property type="entry name" value="4Fe4S_Fe-S-bd"/>
</dbReference>
<sequence>MPSKVYFADLRSGYRENLFDKLTRLLTEAGLTDLFQRGSLVAVKVHFGEKGGHAYIRPTFLRRIVDILRDAGHKPFLTDSSTLYPGERKEAISALRCAIENGFDFAVAGAPLIMCDGLRGHSARRVPINGELLREAEIGAEILEADGLVVVSHFKCHELTGFGGAIKNLGMGCSSRTGKMEQHCNVAPTVKEERCTSCGACLRVCAHSAIRAVDGKARIDPEKCVGCARCITICRDTAISINWGAESNQVMKKMAEYALGAVNGKADRVLFVNFVTQVSPLCDCYGHTDAPIVPDQGILVSRDPVAIDQAGADLVNRAEALPGTALVTNLKAGEDKFRGLHPEIDWEVSLEHGEKVGLGSRKYRLETLKPKGRDW</sequence>
<dbReference type="GO" id="GO:0051539">
    <property type="term" value="F:4 iron, 4 sulfur cluster binding"/>
    <property type="evidence" value="ECO:0007669"/>
    <property type="project" value="UniProtKB-KW"/>
</dbReference>
<protein>
    <submittedName>
        <fullName evidence="6">4Fe-4S ferredoxin</fullName>
    </submittedName>
</protein>
<name>A0A1X0Y3X4_9BACT</name>
<gene>
    <name evidence="6" type="ORF">B5V00_08980</name>
</gene>
<evidence type="ECO:0000256" key="2">
    <source>
        <dbReference type="ARBA" id="ARBA00022723"/>
    </source>
</evidence>
<reference evidence="6 7" key="1">
    <citation type="submission" date="2017-03" db="EMBL/GenBank/DDBJ databases">
        <title>Genome sequence of Geothermobacter sp. EPR-M, Deep-Sea Iron Reducer.</title>
        <authorList>
            <person name="Tully B."/>
            <person name="Savalia P."/>
            <person name="Abuyen K."/>
            <person name="Baughan C."/>
            <person name="Romero E."/>
            <person name="Ronkowski C."/>
            <person name="Torres B."/>
            <person name="Tremblay J."/>
            <person name="Trujillo A."/>
            <person name="Tyler M."/>
            <person name="Perez-Rodriguez I."/>
            <person name="Amend J."/>
        </authorList>
    </citation>
    <scope>NUCLEOTIDE SEQUENCE [LARGE SCALE GENOMIC DNA]</scope>
    <source>
        <strain evidence="6 7">EPR-M</strain>
    </source>
</reference>
<dbReference type="PANTHER" id="PTHR43687:SF3">
    <property type="entry name" value="4FE-4S FERREDOXIN-TYPE DOMAIN-CONTAINING PROTEIN"/>
    <property type="match status" value="1"/>
</dbReference>
<keyword evidence="7" id="KW-1185">Reference proteome</keyword>
<keyword evidence="4" id="KW-0411">Iron-sulfur</keyword>
<proteinExistence type="predicted"/>
<evidence type="ECO:0000259" key="5">
    <source>
        <dbReference type="PROSITE" id="PS51379"/>
    </source>
</evidence>
<dbReference type="Gene3D" id="3.30.70.20">
    <property type="match status" value="1"/>
</dbReference>
<evidence type="ECO:0000256" key="1">
    <source>
        <dbReference type="ARBA" id="ARBA00022485"/>
    </source>
</evidence>
<dbReference type="AlphaFoldDB" id="A0A1X0Y3X4"/>
<accession>A0A1X0Y3X4</accession>
<dbReference type="Pfam" id="PF12838">
    <property type="entry name" value="Fer4_7"/>
    <property type="match status" value="1"/>
</dbReference>
<comment type="caution">
    <text evidence="6">The sequence shown here is derived from an EMBL/GenBank/DDBJ whole genome shotgun (WGS) entry which is preliminary data.</text>
</comment>
<evidence type="ECO:0000256" key="4">
    <source>
        <dbReference type="ARBA" id="ARBA00023014"/>
    </source>
</evidence>